<protein>
    <submittedName>
        <fullName evidence="1">Uncharacterized protein</fullName>
    </submittedName>
</protein>
<dbReference type="RefSeq" id="WP_147042305.1">
    <property type="nucleotide sequence ID" value="NZ_BAABIR010000002.1"/>
</dbReference>
<comment type="caution">
    <text evidence="1">The sequence shown here is derived from an EMBL/GenBank/DDBJ whole genome shotgun (WGS) entry which is preliminary data.</text>
</comment>
<dbReference type="OrthoDB" id="7475055at2"/>
<dbReference type="InterPro" id="IPR025683">
    <property type="entry name" value="Protein_beta"/>
</dbReference>
<keyword evidence="2" id="KW-1185">Reference proteome</keyword>
<evidence type="ECO:0000313" key="2">
    <source>
        <dbReference type="Proteomes" id="UP000321249"/>
    </source>
</evidence>
<proteinExistence type="predicted"/>
<dbReference type="Pfam" id="PF14350">
    <property type="entry name" value="Beta_protein"/>
    <property type="match status" value="1"/>
</dbReference>
<reference evidence="1 2" key="1">
    <citation type="journal article" date="2015" name="J. Microbiol.">
        <title>Sphingosinicella ginsenosidimutans sp. nov., with ginsenoside converting activity.</title>
        <authorList>
            <person name="Kim J.K."/>
            <person name="Kang M.S."/>
            <person name="Park S.C."/>
            <person name="Kim K.M."/>
            <person name="Choi K."/>
            <person name="Yoon M.H."/>
            <person name="Im W.T."/>
        </authorList>
    </citation>
    <scope>NUCLEOTIDE SEQUENCE [LARGE SCALE GENOMIC DNA]</scope>
    <source>
        <strain evidence="1 2">BS-11</strain>
    </source>
</reference>
<sequence length="348" mass="37897">MLAGKTYVPILRARIAEVEAFRQLSAEAKELVFPIFLLRPWPNANHLSLAVDRIVEAAAGHPFGLGLDREKYLAGSPKPAQAEFDELFSDHQGYRAYFDFIEEIPGAVPVLQATTNADQLLLQLGRAEELDRGLIVHQQRGTMIPITQSVISLPPLPHDTIFVVDAAWSRDALQMQAWALPVAQNVVAQLPDAEIVVASSSFPDSFGHIIGDMEEQAFEGQIYGSVRLNLQSANLTLGDWGSTRPSQSGGGGKIPSRIDIPRPNSWQIFRADPDGDYGFLEVAQEATTHPCFAAVPDCWGKLQVGATDGNGAGITGVKMNTSCRINMHMTIKSGASHGIEQDEQPYQD</sequence>
<dbReference type="AlphaFoldDB" id="A0A5C6TT83"/>
<name>A0A5C6TT83_9SPHN</name>
<gene>
    <name evidence="1" type="ORF">FRZ32_04085</name>
</gene>
<organism evidence="1 2">
    <name type="scientific">Allosphingosinicella ginsenosidimutans</name>
    <dbReference type="NCBI Taxonomy" id="1176539"/>
    <lineage>
        <taxon>Bacteria</taxon>
        <taxon>Pseudomonadati</taxon>
        <taxon>Pseudomonadota</taxon>
        <taxon>Alphaproteobacteria</taxon>
        <taxon>Sphingomonadales</taxon>
        <taxon>Sphingomonadaceae</taxon>
        <taxon>Allosphingosinicella</taxon>
    </lineage>
</organism>
<evidence type="ECO:0000313" key="1">
    <source>
        <dbReference type="EMBL" id="TXC62918.1"/>
    </source>
</evidence>
<accession>A0A5C6TT83</accession>
<dbReference type="Proteomes" id="UP000321249">
    <property type="component" value="Unassembled WGS sequence"/>
</dbReference>
<dbReference type="EMBL" id="VOQQ01000001">
    <property type="protein sequence ID" value="TXC62918.1"/>
    <property type="molecule type" value="Genomic_DNA"/>
</dbReference>